<keyword evidence="2" id="KW-0813">Transport</keyword>
<feature type="transmembrane region" description="Helical" evidence="8">
    <location>
        <begin position="150"/>
        <end position="169"/>
    </location>
</feature>
<feature type="region of interest" description="Disordered" evidence="7">
    <location>
        <begin position="1"/>
        <end position="71"/>
    </location>
</feature>
<dbReference type="Gene3D" id="1.20.1720.10">
    <property type="entry name" value="Multidrug resistance protein D"/>
    <property type="match status" value="1"/>
</dbReference>
<feature type="compositionally biased region" description="Polar residues" evidence="7">
    <location>
        <begin position="17"/>
        <end position="28"/>
    </location>
</feature>
<dbReference type="Gene3D" id="3.40.50.720">
    <property type="entry name" value="NAD(P)-binding Rossmann-like Domain"/>
    <property type="match status" value="1"/>
</dbReference>
<protein>
    <recommendedName>
        <fullName evidence="9">Major facilitator superfamily (MFS) profile domain-containing protein</fullName>
    </recommendedName>
</protein>
<dbReference type="PROSITE" id="PS50850">
    <property type="entry name" value="MFS"/>
    <property type="match status" value="1"/>
</dbReference>
<dbReference type="InterPro" id="IPR036259">
    <property type="entry name" value="MFS_trans_sf"/>
</dbReference>
<dbReference type="SUPFAM" id="SSF103473">
    <property type="entry name" value="MFS general substrate transporter"/>
    <property type="match status" value="1"/>
</dbReference>
<keyword evidence="4 8" id="KW-1133">Transmembrane helix</keyword>
<dbReference type="InterPro" id="IPR005097">
    <property type="entry name" value="Sacchrp_dh_NADP-bd"/>
</dbReference>
<dbReference type="CDD" id="cd17476">
    <property type="entry name" value="MFS_Amf1_MDR_like"/>
    <property type="match status" value="1"/>
</dbReference>
<keyword evidence="5 8" id="KW-0472">Membrane</keyword>
<dbReference type="EMBL" id="JAAOAR010000077">
    <property type="protein sequence ID" value="KAF5600890.1"/>
    <property type="molecule type" value="Genomic_DNA"/>
</dbReference>
<dbReference type="Pfam" id="PF03435">
    <property type="entry name" value="Sacchrp_dh_NADP"/>
    <property type="match status" value="1"/>
</dbReference>
<evidence type="ECO:0000256" key="1">
    <source>
        <dbReference type="ARBA" id="ARBA00004141"/>
    </source>
</evidence>
<evidence type="ECO:0000256" key="6">
    <source>
        <dbReference type="ARBA" id="ARBA00023180"/>
    </source>
</evidence>
<evidence type="ECO:0000313" key="10">
    <source>
        <dbReference type="EMBL" id="KAF5600890.1"/>
    </source>
</evidence>
<feature type="transmembrane region" description="Helical" evidence="8">
    <location>
        <begin position="394"/>
        <end position="412"/>
    </location>
</feature>
<feature type="compositionally biased region" description="Polar residues" evidence="7">
    <location>
        <begin position="45"/>
        <end position="61"/>
    </location>
</feature>
<keyword evidence="3 8" id="KW-0812">Transmembrane</keyword>
<feature type="transmembrane region" description="Helical" evidence="8">
    <location>
        <begin position="181"/>
        <end position="201"/>
    </location>
</feature>
<dbReference type="InterPro" id="IPR036291">
    <property type="entry name" value="NAD(P)-bd_dom_sf"/>
</dbReference>
<reference evidence="10 11" key="1">
    <citation type="submission" date="2020-05" db="EMBL/GenBank/DDBJ databases">
        <title>Identification and distribution of gene clusters putatively required for synthesis of sphingolipid metabolism inhibitors in phylogenetically diverse species of the filamentous fungus Fusarium.</title>
        <authorList>
            <person name="Kim H.-S."/>
            <person name="Busman M."/>
            <person name="Brown D.W."/>
            <person name="Divon H."/>
            <person name="Uhlig S."/>
            <person name="Proctor R.H."/>
        </authorList>
    </citation>
    <scope>NUCLEOTIDE SEQUENCE [LARGE SCALE GENOMIC DNA]</scope>
    <source>
        <strain evidence="10 11">NRRL 25211</strain>
    </source>
</reference>
<feature type="transmembrane region" description="Helical" evidence="8">
    <location>
        <begin position="445"/>
        <end position="470"/>
    </location>
</feature>
<dbReference type="PANTHER" id="PTHR42718:SF9">
    <property type="entry name" value="MAJOR FACILITATOR SUPERFAMILY MULTIDRUG TRANSPORTER MFSC"/>
    <property type="match status" value="1"/>
</dbReference>
<dbReference type="InterPro" id="IPR020846">
    <property type="entry name" value="MFS_dom"/>
</dbReference>
<evidence type="ECO:0000256" key="3">
    <source>
        <dbReference type="ARBA" id="ARBA00022692"/>
    </source>
</evidence>
<dbReference type="Gene3D" id="1.20.1250.20">
    <property type="entry name" value="MFS general substrate transporter like domains"/>
    <property type="match status" value="1"/>
</dbReference>
<feature type="domain" description="Major facilitator superfamily (MFS) profile" evidence="9">
    <location>
        <begin position="85"/>
        <end position="562"/>
    </location>
</feature>
<evidence type="ECO:0000256" key="7">
    <source>
        <dbReference type="SAM" id="MobiDB-lite"/>
    </source>
</evidence>
<dbReference type="GO" id="GO:0022857">
    <property type="term" value="F:transmembrane transporter activity"/>
    <property type="evidence" value="ECO:0007669"/>
    <property type="project" value="InterPro"/>
</dbReference>
<evidence type="ECO:0000256" key="8">
    <source>
        <dbReference type="SAM" id="Phobius"/>
    </source>
</evidence>
<feature type="transmembrane region" description="Helical" evidence="8">
    <location>
        <begin position="82"/>
        <end position="108"/>
    </location>
</feature>
<proteinExistence type="predicted"/>
<feature type="transmembrane region" description="Helical" evidence="8">
    <location>
        <begin position="351"/>
        <end position="374"/>
    </location>
</feature>
<comment type="subcellular location">
    <subcellularLocation>
        <location evidence="1">Membrane</location>
        <topology evidence="1">Multi-pass membrane protein</topology>
    </subcellularLocation>
</comment>
<feature type="compositionally biased region" description="Basic and acidic residues" evidence="7">
    <location>
        <begin position="1"/>
        <end position="12"/>
    </location>
</feature>
<dbReference type="PANTHER" id="PTHR42718">
    <property type="entry name" value="MAJOR FACILITATOR SUPERFAMILY MULTIDRUG TRANSPORTER MFSC"/>
    <property type="match status" value="1"/>
</dbReference>
<dbReference type="SUPFAM" id="SSF51735">
    <property type="entry name" value="NAD(P)-binding Rossmann-fold domains"/>
    <property type="match status" value="1"/>
</dbReference>
<evidence type="ECO:0000259" key="9">
    <source>
        <dbReference type="PROSITE" id="PS50850"/>
    </source>
</evidence>
<accession>A0A8H5UXB7</accession>
<comment type="caution">
    <text evidence="10">The sequence shown here is derived from an EMBL/GenBank/DDBJ whole genome shotgun (WGS) entry which is preliminary data.</text>
</comment>
<dbReference type="Proteomes" id="UP000544095">
    <property type="component" value="Unassembled WGS sequence"/>
</dbReference>
<feature type="transmembrane region" description="Helical" evidence="8">
    <location>
        <begin position="537"/>
        <end position="557"/>
    </location>
</feature>
<feature type="transmembrane region" description="Helical" evidence="8">
    <location>
        <begin position="280"/>
        <end position="300"/>
    </location>
</feature>
<feature type="transmembrane region" description="Helical" evidence="8">
    <location>
        <begin position="213"/>
        <end position="232"/>
    </location>
</feature>
<dbReference type="GO" id="GO:0016020">
    <property type="term" value="C:membrane"/>
    <property type="evidence" value="ECO:0007669"/>
    <property type="project" value="UniProtKB-SubCell"/>
</dbReference>
<feature type="transmembrane region" description="Helical" evidence="8">
    <location>
        <begin position="419"/>
        <end position="439"/>
    </location>
</feature>
<keyword evidence="6" id="KW-0325">Glycoprotein</keyword>
<feature type="transmembrane region" description="Helical" evidence="8">
    <location>
        <begin position="312"/>
        <end position="330"/>
    </location>
</feature>
<gene>
    <name evidence="10" type="ORF">FPANT_1982</name>
</gene>
<organism evidence="10 11">
    <name type="scientific">Fusarium pseudoanthophilum</name>
    <dbReference type="NCBI Taxonomy" id="48495"/>
    <lineage>
        <taxon>Eukaryota</taxon>
        <taxon>Fungi</taxon>
        <taxon>Dikarya</taxon>
        <taxon>Ascomycota</taxon>
        <taxon>Pezizomycotina</taxon>
        <taxon>Sordariomycetes</taxon>
        <taxon>Hypocreomycetidae</taxon>
        <taxon>Hypocreales</taxon>
        <taxon>Nectriaceae</taxon>
        <taxon>Fusarium</taxon>
        <taxon>Fusarium fujikuroi species complex</taxon>
    </lineage>
</organism>
<dbReference type="AlphaFoldDB" id="A0A8H5UXB7"/>
<feature type="transmembrane region" description="Helical" evidence="8">
    <location>
        <begin position="120"/>
        <end position="138"/>
    </location>
</feature>
<evidence type="ECO:0000256" key="4">
    <source>
        <dbReference type="ARBA" id="ARBA00022989"/>
    </source>
</evidence>
<dbReference type="InterPro" id="IPR011701">
    <property type="entry name" value="MFS"/>
</dbReference>
<evidence type="ECO:0000256" key="2">
    <source>
        <dbReference type="ARBA" id="ARBA00022448"/>
    </source>
</evidence>
<evidence type="ECO:0000313" key="11">
    <source>
        <dbReference type="Proteomes" id="UP000544095"/>
    </source>
</evidence>
<name>A0A8H5UXB7_9HYPO</name>
<feature type="transmembrane region" description="Helical" evidence="8">
    <location>
        <begin position="238"/>
        <end position="260"/>
    </location>
</feature>
<keyword evidence="11" id="KW-1185">Reference proteome</keyword>
<sequence length="999" mass="108165">MADHSSEKRPDFVIDSAPQNTALTSSGQEKIVPGDVMDNEKSCHPLSSDNRPEENVSSNDDGSGDAESVDSKDELRLSRARCIALVCTVTGASFLNTLASQSVVIILPQIGRALDVPDTRLQWVVSSYVLTFGCFLLLWGRIADIYGKRLIFILGSFWVTICCVVNAFIPTEIAFDLFRGLHGLGAAANVPTAIGILGTTFPPGKAKNYAFSAYAAGAPLGSVCGNLVSGLIAEWASWKWVFGALAIMAGMIAVAGVFCIPSPPPELRPEHNNLRSKTAAVDWIGATLITCGLLALMFALTEGNVVGWTAPWIPVLIVVSFGVIVAFFFWQRYLEQKTNRPPLVKVSIFNNWRFTAVMIIMGFFFGGFNNYLIYATYYFQDYQGLSPLQTMLRFIPTGVSGFIVAFFTAYFLSRVPTFFILAFGHVAVCIAAVLYAVPIPPTTSYFAWGFWAMILSVVGADTAWPCLTLFTSHSLPKEDQAVGGALINSSGMIGRAISLAIATSIQSSVMAKERGVSVQHVGPVKEWDAPSLKGLRAGAWTNFGILFIALALVVYTFRSMEIIGKIPDRPERSEAPNFHVNTMIDIVLLGATGYTGRLCASYMAQVLPGNVSWAIAGRSKSKLQVLHKELQLEEPKCTVYALDLASDEAISELVKTSRVIVNTIGPYATTCGTAVIRACAENGTDYVDCSGEPAWMRDIIAQYDTIACNSGSRIIMTAGWAAVPADLSVFLAALKLQRYFSLPTREVLVCLEDVRGSFSGGSLSSLCSLEPVNIAPFDLSPVPRTEQQVAKTGVLPPPNAFDVQNVDELGVLVESTHAQIEEVVVGRSWGLYAGRGSGFLSPEGYGEDFFFSSRMKCSNALSALMFRTSLSLVTNAITKIPPVRYLAARMFPPGTGPSEDARRSHYFKYRTLAIADNKGAEPVPKVDVKFAYSGDPYVFTGVALTQAALVLLQGIIPSHKRGGILTPAALGEEYVRRLRQPEAGVEIEVEVLGEQFDRV</sequence>
<evidence type="ECO:0000256" key="5">
    <source>
        <dbReference type="ARBA" id="ARBA00023136"/>
    </source>
</evidence>
<dbReference type="Pfam" id="PF07690">
    <property type="entry name" value="MFS_1"/>
    <property type="match status" value="1"/>
</dbReference>